<dbReference type="FunFam" id="3.40.50.720:FF:000084">
    <property type="entry name" value="Short-chain dehydrogenase reductase"/>
    <property type="match status" value="1"/>
</dbReference>
<protein>
    <submittedName>
        <fullName evidence="3">3-oxoacyl-ACP reductase</fullName>
    </submittedName>
</protein>
<dbReference type="PRINTS" id="PR00081">
    <property type="entry name" value="GDHRDH"/>
</dbReference>
<dbReference type="Pfam" id="PF13561">
    <property type="entry name" value="adh_short_C2"/>
    <property type="match status" value="1"/>
</dbReference>
<reference evidence="3 4" key="1">
    <citation type="submission" date="2016-07" db="EMBL/GenBank/DDBJ databases">
        <title>Acinetobacter sp. ANC 4603.</title>
        <authorList>
            <person name="Radolfova-Krizova L."/>
            <person name="Nemec A."/>
        </authorList>
    </citation>
    <scope>NUCLEOTIDE SEQUENCE [LARGE SCALE GENOMIC DNA]</scope>
    <source>
        <strain evidence="3 4">ANC 4603</strain>
    </source>
</reference>
<dbReference type="AlphaFoldDB" id="A0A1C3CUS4"/>
<dbReference type="PANTHER" id="PTHR43639:SF1">
    <property type="entry name" value="SHORT-CHAIN DEHYDROGENASE_REDUCTASE FAMILY PROTEIN"/>
    <property type="match status" value="1"/>
</dbReference>
<accession>A0A1C3CUS4</accession>
<keyword evidence="2" id="KW-0560">Oxidoreductase</keyword>
<organism evidence="3 4">
    <name type="scientific">Acinetobacter celticus</name>
    <dbReference type="NCBI Taxonomy" id="1891224"/>
    <lineage>
        <taxon>Bacteria</taxon>
        <taxon>Pseudomonadati</taxon>
        <taxon>Pseudomonadota</taxon>
        <taxon>Gammaproteobacteria</taxon>
        <taxon>Moraxellales</taxon>
        <taxon>Moraxellaceae</taxon>
        <taxon>Acinetobacter</taxon>
    </lineage>
</organism>
<dbReference type="InterPro" id="IPR020904">
    <property type="entry name" value="Sc_DH/Rdtase_CS"/>
</dbReference>
<gene>
    <name evidence="3" type="primary">fabG</name>
    <name evidence="3" type="ORF">BBP83_08155</name>
</gene>
<dbReference type="GO" id="GO:0016491">
    <property type="term" value="F:oxidoreductase activity"/>
    <property type="evidence" value="ECO:0007669"/>
    <property type="project" value="UniProtKB-KW"/>
</dbReference>
<name>A0A1C3CUS4_9GAMM</name>
<sequence>MLNLKDKVAIVTGAGSGFGEAIAKQFAKQGAKVAILDLNLQSAERVAREIGDSAIAIQVDVGDFDTVQTVVQQVSTQLGQVDILVNNAGVTHQNKPMLEVDEATFDHVFRVNVKSIFNFSHAVIPMMREQKSGVILNIGSVAGIRPRPGLMWYNGSKGAVNMLSKSMAVELAPWNIRVNAICPTLGATGILEAAMGVPDTPENRAKFIATIPMGRFVEADDVANAALYLVSDQASFITGVEFPVDGGRTV</sequence>
<comment type="similarity">
    <text evidence="1">Belongs to the short-chain dehydrogenases/reductases (SDR) family.</text>
</comment>
<evidence type="ECO:0000256" key="1">
    <source>
        <dbReference type="ARBA" id="ARBA00006484"/>
    </source>
</evidence>
<dbReference type="NCBIfam" id="NF005559">
    <property type="entry name" value="PRK07231.1"/>
    <property type="match status" value="1"/>
</dbReference>
<dbReference type="OrthoDB" id="9806974at2"/>
<dbReference type="SUPFAM" id="SSF51735">
    <property type="entry name" value="NAD(P)-binding Rossmann-fold domains"/>
    <property type="match status" value="1"/>
</dbReference>
<dbReference type="InterPro" id="IPR002347">
    <property type="entry name" value="SDR_fam"/>
</dbReference>
<evidence type="ECO:0000256" key="2">
    <source>
        <dbReference type="ARBA" id="ARBA00023002"/>
    </source>
</evidence>
<proteinExistence type="inferred from homology"/>
<dbReference type="PRINTS" id="PR00080">
    <property type="entry name" value="SDRFAMILY"/>
</dbReference>
<dbReference type="RefSeq" id="WP_068887755.1">
    <property type="nucleotide sequence ID" value="NZ_CBCRUU010000009.1"/>
</dbReference>
<comment type="caution">
    <text evidence="3">The sequence shown here is derived from an EMBL/GenBank/DDBJ whole genome shotgun (WGS) entry which is preliminary data.</text>
</comment>
<dbReference type="STRING" id="1891224.BBP83_08155"/>
<keyword evidence="4" id="KW-1185">Reference proteome</keyword>
<dbReference type="PROSITE" id="PS00061">
    <property type="entry name" value="ADH_SHORT"/>
    <property type="match status" value="1"/>
</dbReference>
<dbReference type="PANTHER" id="PTHR43639">
    <property type="entry name" value="OXIDOREDUCTASE, SHORT-CHAIN DEHYDROGENASE/REDUCTASE FAMILY (AFU_ORTHOLOGUE AFUA_5G02870)"/>
    <property type="match status" value="1"/>
</dbReference>
<evidence type="ECO:0000313" key="4">
    <source>
        <dbReference type="Proteomes" id="UP000186553"/>
    </source>
</evidence>
<dbReference type="EMBL" id="MBDL01000010">
    <property type="protein sequence ID" value="ODA12535.1"/>
    <property type="molecule type" value="Genomic_DNA"/>
</dbReference>
<dbReference type="InterPro" id="IPR036291">
    <property type="entry name" value="NAD(P)-bd_dom_sf"/>
</dbReference>
<dbReference type="Gene3D" id="3.40.50.720">
    <property type="entry name" value="NAD(P)-binding Rossmann-like Domain"/>
    <property type="match status" value="1"/>
</dbReference>
<evidence type="ECO:0000313" key="3">
    <source>
        <dbReference type="EMBL" id="ODA12535.1"/>
    </source>
</evidence>
<dbReference type="Proteomes" id="UP000186553">
    <property type="component" value="Unassembled WGS sequence"/>
</dbReference>